<protein>
    <submittedName>
        <fullName evidence="6">Uncharacterized protein</fullName>
    </submittedName>
</protein>
<evidence type="ECO:0000256" key="5">
    <source>
        <dbReference type="ARBA" id="ARBA00023242"/>
    </source>
</evidence>
<dbReference type="EMBL" id="JALJOS010000001">
    <property type="protein sequence ID" value="KAK9844264.1"/>
    <property type="molecule type" value="Genomic_DNA"/>
</dbReference>
<reference evidence="6 7" key="1">
    <citation type="journal article" date="2024" name="Nat. Commun.">
        <title>Phylogenomics reveals the evolutionary origins of lichenization in chlorophyte algae.</title>
        <authorList>
            <person name="Puginier C."/>
            <person name="Libourel C."/>
            <person name="Otte J."/>
            <person name="Skaloud P."/>
            <person name="Haon M."/>
            <person name="Grisel S."/>
            <person name="Petersen M."/>
            <person name="Berrin J.G."/>
            <person name="Delaux P.M."/>
            <person name="Dal Grande F."/>
            <person name="Keller J."/>
        </authorList>
    </citation>
    <scope>NUCLEOTIDE SEQUENCE [LARGE SCALE GENOMIC DNA]</scope>
    <source>
        <strain evidence="6 7">SAG 2145</strain>
    </source>
</reference>
<keyword evidence="2" id="KW-0813">Transport</keyword>
<dbReference type="GO" id="GO:0034198">
    <property type="term" value="P:cellular response to amino acid starvation"/>
    <property type="evidence" value="ECO:0007669"/>
    <property type="project" value="TreeGrafter"/>
</dbReference>
<dbReference type="GO" id="GO:0005198">
    <property type="term" value="F:structural molecule activity"/>
    <property type="evidence" value="ECO:0007669"/>
    <property type="project" value="InterPro"/>
</dbReference>
<keyword evidence="4" id="KW-0677">Repeat</keyword>
<evidence type="ECO:0000256" key="3">
    <source>
        <dbReference type="ARBA" id="ARBA00022574"/>
    </source>
</evidence>
<dbReference type="GO" id="GO:0031080">
    <property type="term" value="C:nuclear pore outer ring"/>
    <property type="evidence" value="ECO:0007669"/>
    <property type="project" value="TreeGrafter"/>
</dbReference>
<accession>A0AAW1SED8</accession>
<sequence>MDLSPPTTSFPSVPNLKDVVTNGLGDKALLLSSSLSAQLATRAPSSDCWTDLQQLGSAPFTHAAWGPSDFASCFAAANSEWKLQIWRLHNDFHDDRVQLAAEFTLESPALALAFAPTVHGLTCVAACQDGCLRVISSRLPLTAEDWQLESSFRLQEGAVPTSVCWRPSSNHICKPPLMLLIGSASQAEVWSFSASSGAWQQVAVLEGEAASDMDEESEMTAVAWAPQLARPCEWLLTSAGKRACVWKLQGTGSRIKASMWATLPHSEEVHVASFDLLGKVVATSGIGWTYLWRPNFVGQWQCVRRITANGDLSDDNAREDDGSPSDMN</sequence>
<keyword evidence="3" id="KW-0853">WD repeat</keyword>
<gene>
    <name evidence="6" type="ORF">WJX74_000211</name>
</gene>
<keyword evidence="7" id="KW-1185">Reference proteome</keyword>
<dbReference type="AlphaFoldDB" id="A0AAW1SED8"/>
<comment type="subcellular location">
    <subcellularLocation>
        <location evidence="1">Nucleus envelope</location>
    </subcellularLocation>
</comment>
<dbReference type="SUPFAM" id="SSF50978">
    <property type="entry name" value="WD40 repeat-like"/>
    <property type="match status" value="1"/>
</dbReference>
<name>A0AAW1SED8_9CHLO</name>
<dbReference type="InterPro" id="IPR036322">
    <property type="entry name" value="WD40_repeat_dom_sf"/>
</dbReference>
<comment type="caution">
    <text evidence="6">The sequence shown here is derived from an EMBL/GenBank/DDBJ whole genome shotgun (WGS) entry which is preliminary data.</text>
</comment>
<evidence type="ECO:0000313" key="7">
    <source>
        <dbReference type="Proteomes" id="UP001438707"/>
    </source>
</evidence>
<dbReference type="InterPro" id="IPR015943">
    <property type="entry name" value="WD40/YVTN_repeat-like_dom_sf"/>
</dbReference>
<evidence type="ECO:0000256" key="4">
    <source>
        <dbReference type="ARBA" id="ARBA00022737"/>
    </source>
</evidence>
<dbReference type="Proteomes" id="UP001438707">
    <property type="component" value="Unassembled WGS sequence"/>
</dbReference>
<keyword evidence="5" id="KW-0539">Nucleus</keyword>
<proteinExistence type="predicted"/>
<organism evidence="6 7">
    <name type="scientific">Apatococcus lobatus</name>
    <dbReference type="NCBI Taxonomy" id="904363"/>
    <lineage>
        <taxon>Eukaryota</taxon>
        <taxon>Viridiplantae</taxon>
        <taxon>Chlorophyta</taxon>
        <taxon>core chlorophytes</taxon>
        <taxon>Trebouxiophyceae</taxon>
        <taxon>Chlorellales</taxon>
        <taxon>Chlorellaceae</taxon>
        <taxon>Apatococcus</taxon>
    </lineage>
</organism>
<evidence type="ECO:0000256" key="1">
    <source>
        <dbReference type="ARBA" id="ARBA00004259"/>
    </source>
</evidence>
<dbReference type="PANTHER" id="PTHR11024">
    <property type="entry name" value="NUCLEAR PORE COMPLEX PROTEIN SEC13 / SEH1 FAMILY MEMBER"/>
    <property type="match status" value="1"/>
</dbReference>
<dbReference type="Gene3D" id="2.130.10.10">
    <property type="entry name" value="YVTN repeat-like/Quinoprotein amine dehydrogenase"/>
    <property type="match status" value="1"/>
</dbReference>
<evidence type="ECO:0000313" key="6">
    <source>
        <dbReference type="EMBL" id="KAK9844264.1"/>
    </source>
</evidence>
<dbReference type="GO" id="GO:1904263">
    <property type="term" value="P:positive regulation of TORC1 signaling"/>
    <property type="evidence" value="ECO:0007669"/>
    <property type="project" value="TreeGrafter"/>
</dbReference>
<evidence type="ECO:0000256" key="2">
    <source>
        <dbReference type="ARBA" id="ARBA00022448"/>
    </source>
</evidence>
<dbReference type="PANTHER" id="PTHR11024:SF3">
    <property type="entry name" value="NUCLEOPORIN SEH1"/>
    <property type="match status" value="1"/>
</dbReference>
<dbReference type="GO" id="GO:0035859">
    <property type="term" value="C:Seh1-associated complex"/>
    <property type="evidence" value="ECO:0007669"/>
    <property type="project" value="TreeGrafter"/>
</dbReference>
<dbReference type="InterPro" id="IPR037363">
    <property type="entry name" value="Sec13/Seh1_fam"/>
</dbReference>